<dbReference type="EMBL" id="QSFD01000008">
    <property type="protein sequence ID" value="RHA17750.1"/>
    <property type="molecule type" value="Genomic_DNA"/>
</dbReference>
<proteinExistence type="predicted"/>
<gene>
    <name evidence="4" type="ORF">DW929_05620</name>
    <name evidence="3" type="ORF">DW944_08960</name>
</gene>
<sequence>MSQAKVDKHKQEKYNRKKNVKKRNFKKIAAYVVATLIAIAFIGYIGYSVAIDTGLYTPATTTQGSTLSKEAIESLRQQLIKNGDSNVQGKTSDASTEAATTATSAETSASK</sequence>
<dbReference type="Proteomes" id="UP000284598">
    <property type="component" value="Unassembled WGS sequence"/>
</dbReference>
<evidence type="ECO:0000313" key="5">
    <source>
        <dbReference type="Proteomes" id="UP000284598"/>
    </source>
</evidence>
<keyword evidence="2" id="KW-1133">Transmembrane helix</keyword>
<dbReference type="Proteomes" id="UP000284779">
    <property type="component" value="Unassembled WGS sequence"/>
</dbReference>
<evidence type="ECO:0000313" key="4">
    <source>
        <dbReference type="EMBL" id="RHA55222.1"/>
    </source>
</evidence>
<keyword evidence="6" id="KW-1185">Reference proteome</keyword>
<feature type="compositionally biased region" description="Low complexity" evidence="1">
    <location>
        <begin position="91"/>
        <end position="111"/>
    </location>
</feature>
<keyword evidence="2" id="KW-0812">Transmembrane</keyword>
<accession>A0A413R6X1</accession>
<dbReference type="AlphaFoldDB" id="A0A413R6X1"/>
<feature type="region of interest" description="Disordered" evidence="1">
    <location>
        <begin position="82"/>
        <end position="111"/>
    </location>
</feature>
<name>A0A413R6X1_9FIRM</name>
<comment type="caution">
    <text evidence="3">The sequence shown here is derived from an EMBL/GenBank/DDBJ whole genome shotgun (WGS) entry which is preliminary data.</text>
</comment>
<keyword evidence="2" id="KW-0472">Membrane</keyword>
<dbReference type="EMBL" id="QSFO01000005">
    <property type="protein sequence ID" value="RHA55222.1"/>
    <property type="molecule type" value="Genomic_DNA"/>
</dbReference>
<evidence type="ECO:0000313" key="3">
    <source>
        <dbReference type="EMBL" id="RHA17750.1"/>
    </source>
</evidence>
<evidence type="ECO:0000256" key="1">
    <source>
        <dbReference type="SAM" id="MobiDB-lite"/>
    </source>
</evidence>
<evidence type="ECO:0000313" key="6">
    <source>
        <dbReference type="Proteomes" id="UP000284779"/>
    </source>
</evidence>
<protein>
    <submittedName>
        <fullName evidence="3">Uncharacterized protein</fullName>
    </submittedName>
</protein>
<evidence type="ECO:0000256" key="2">
    <source>
        <dbReference type="SAM" id="Phobius"/>
    </source>
</evidence>
<feature type="transmembrane region" description="Helical" evidence="2">
    <location>
        <begin position="28"/>
        <end position="47"/>
    </location>
</feature>
<reference evidence="5 6" key="1">
    <citation type="submission" date="2018-08" db="EMBL/GenBank/DDBJ databases">
        <title>A genome reference for cultivated species of the human gut microbiota.</title>
        <authorList>
            <person name="Zou Y."/>
            <person name="Xue W."/>
            <person name="Luo G."/>
        </authorList>
    </citation>
    <scope>NUCLEOTIDE SEQUENCE [LARGE SCALE GENOMIC DNA]</scope>
    <source>
        <strain evidence="4 5">AM43-2</strain>
        <strain evidence="3 6">AM44-11BH</strain>
    </source>
</reference>
<dbReference type="RefSeq" id="WP_117971047.1">
    <property type="nucleotide sequence ID" value="NZ_CATWJF010000007.1"/>
</dbReference>
<organism evidence="3 6">
    <name type="scientific">Eubacterium ventriosum</name>
    <dbReference type="NCBI Taxonomy" id="39496"/>
    <lineage>
        <taxon>Bacteria</taxon>
        <taxon>Bacillati</taxon>
        <taxon>Bacillota</taxon>
        <taxon>Clostridia</taxon>
        <taxon>Eubacteriales</taxon>
        <taxon>Eubacteriaceae</taxon>
        <taxon>Eubacterium</taxon>
    </lineage>
</organism>